<evidence type="ECO:0000313" key="2">
    <source>
        <dbReference type="EMBL" id="CAK6437166.1"/>
    </source>
</evidence>
<dbReference type="InterPro" id="IPR050169">
    <property type="entry name" value="Krueppel_C2H2_ZnF"/>
</dbReference>
<reference evidence="2" key="1">
    <citation type="submission" date="2023-12" db="EMBL/GenBank/DDBJ databases">
        <authorList>
            <person name="Brown T."/>
        </authorList>
    </citation>
    <scope>NUCLEOTIDE SEQUENCE</scope>
</reference>
<dbReference type="Pfam" id="PF01352">
    <property type="entry name" value="KRAB"/>
    <property type="match status" value="1"/>
</dbReference>
<dbReference type="PANTHER" id="PTHR23232">
    <property type="entry name" value="KRAB DOMAIN C2H2 ZINC FINGER"/>
    <property type="match status" value="1"/>
</dbReference>
<gene>
    <name evidence="2" type="ORF">MPIPNATIZW_LOCUS5472</name>
</gene>
<organism evidence="2 3">
    <name type="scientific">Pipistrellus nathusii</name>
    <name type="common">Nathusius' pipistrelle</name>
    <dbReference type="NCBI Taxonomy" id="59473"/>
    <lineage>
        <taxon>Eukaryota</taxon>
        <taxon>Metazoa</taxon>
        <taxon>Chordata</taxon>
        <taxon>Craniata</taxon>
        <taxon>Vertebrata</taxon>
        <taxon>Euteleostomi</taxon>
        <taxon>Mammalia</taxon>
        <taxon>Eutheria</taxon>
        <taxon>Laurasiatheria</taxon>
        <taxon>Chiroptera</taxon>
        <taxon>Yangochiroptera</taxon>
        <taxon>Vespertilionidae</taxon>
        <taxon>Pipistrellus</taxon>
    </lineage>
</organism>
<dbReference type="SUPFAM" id="SSF109640">
    <property type="entry name" value="KRAB domain (Kruppel-associated box)"/>
    <property type="match status" value="1"/>
</dbReference>
<dbReference type="InterPro" id="IPR036051">
    <property type="entry name" value="KRAB_dom_sf"/>
</dbReference>
<dbReference type="PANTHER" id="PTHR23232:SF156">
    <property type="entry name" value="KRAB DOMAIN-CONTAINING PROTEIN"/>
    <property type="match status" value="1"/>
</dbReference>
<proteinExistence type="predicted"/>
<name>A0ABN9ZFW3_PIPNA</name>
<dbReference type="SMART" id="SM00349">
    <property type="entry name" value="KRAB"/>
    <property type="match status" value="1"/>
</dbReference>
<evidence type="ECO:0000313" key="3">
    <source>
        <dbReference type="Proteomes" id="UP001314169"/>
    </source>
</evidence>
<dbReference type="InterPro" id="IPR001909">
    <property type="entry name" value="KRAB"/>
</dbReference>
<dbReference type="CDD" id="cd07765">
    <property type="entry name" value="KRAB_A-box"/>
    <property type="match status" value="1"/>
</dbReference>
<protein>
    <recommendedName>
        <fullName evidence="1">KRAB domain-containing protein</fullName>
    </recommendedName>
</protein>
<sequence length="92" mass="10426">MIKFREAVTFQDVAVVFTEEELGLLDAAQRKLYRDVTLENFRNLVSVGHRSSKPAVISRLEREEEIHTQRGGRSAENCAARALEGFLWGAFS</sequence>
<dbReference type="EMBL" id="OY882872">
    <property type="protein sequence ID" value="CAK6437166.1"/>
    <property type="molecule type" value="Genomic_DNA"/>
</dbReference>
<feature type="domain" description="KRAB" evidence="1">
    <location>
        <begin position="8"/>
        <end position="79"/>
    </location>
</feature>
<dbReference type="Gene3D" id="6.10.140.140">
    <property type="match status" value="1"/>
</dbReference>
<dbReference type="Proteomes" id="UP001314169">
    <property type="component" value="Chromosome 15"/>
</dbReference>
<keyword evidence="3" id="KW-1185">Reference proteome</keyword>
<evidence type="ECO:0000259" key="1">
    <source>
        <dbReference type="PROSITE" id="PS50805"/>
    </source>
</evidence>
<dbReference type="PROSITE" id="PS50805">
    <property type="entry name" value="KRAB"/>
    <property type="match status" value="1"/>
</dbReference>
<accession>A0ABN9ZFW3</accession>